<dbReference type="SUPFAM" id="SSF69318">
    <property type="entry name" value="Integrin alpha N-terminal domain"/>
    <property type="match status" value="3"/>
</dbReference>
<organism evidence="4 5">
    <name type="scientific">Thecamonas trahens ATCC 50062</name>
    <dbReference type="NCBI Taxonomy" id="461836"/>
    <lineage>
        <taxon>Eukaryota</taxon>
        <taxon>Apusozoa</taxon>
        <taxon>Apusomonadida</taxon>
        <taxon>Apusomonadidae</taxon>
        <taxon>Thecamonas</taxon>
    </lineage>
</organism>
<feature type="transmembrane region" description="Helical" evidence="2">
    <location>
        <begin position="1793"/>
        <end position="1812"/>
    </location>
</feature>
<dbReference type="Pfam" id="PF13517">
    <property type="entry name" value="FG-GAP_3"/>
    <property type="match status" value="2"/>
</dbReference>
<gene>
    <name evidence="4" type="ORF">AMSG_06199</name>
</gene>
<keyword evidence="5" id="KW-1185">Reference proteome</keyword>
<dbReference type="InterPro" id="IPR011050">
    <property type="entry name" value="Pectin_lyase_fold/virulence"/>
</dbReference>
<dbReference type="RefSeq" id="XP_013757380.1">
    <property type="nucleotide sequence ID" value="XM_013901926.1"/>
</dbReference>
<feature type="transmembrane region" description="Helical" evidence="2">
    <location>
        <begin position="1824"/>
        <end position="1851"/>
    </location>
</feature>
<evidence type="ECO:0008006" key="6">
    <source>
        <dbReference type="Google" id="ProtNLM"/>
    </source>
</evidence>
<dbReference type="Proteomes" id="UP000054408">
    <property type="component" value="Unassembled WGS sequence"/>
</dbReference>
<feature type="signal peptide" evidence="3">
    <location>
        <begin position="1"/>
        <end position="23"/>
    </location>
</feature>
<dbReference type="PANTHER" id="PTHR44103:SF1">
    <property type="entry name" value="PROPROTEIN CONVERTASE P"/>
    <property type="match status" value="1"/>
</dbReference>
<dbReference type="SUPFAM" id="SSF51126">
    <property type="entry name" value="Pectin lyase-like"/>
    <property type="match status" value="1"/>
</dbReference>
<feature type="transmembrane region" description="Helical" evidence="2">
    <location>
        <begin position="1592"/>
        <end position="1614"/>
    </location>
</feature>
<feature type="transmembrane region" description="Helical" evidence="2">
    <location>
        <begin position="1683"/>
        <end position="1705"/>
    </location>
</feature>
<dbReference type="GeneID" id="25565421"/>
<name>A0A0L0DC26_THETB</name>
<dbReference type="EMBL" id="GL349458">
    <property type="protein sequence ID" value="KNC49899.1"/>
    <property type="molecule type" value="Genomic_DNA"/>
</dbReference>
<dbReference type="Pfam" id="PF01839">
    <property type="entry name" value="FG-GAP"/>
    <property type="match status" value="1"/>
</dbReference>
<evidence type="ECO:0000256" key="1">
    <source>
        <dbReference type="ARBA" id="ARBA00022729"/>
    </source>
</evidence>
<feature type="chain" id="PRO_5005537446" description="Tyrosine-protein kinase ephrin type A/B receptor-like domain-containing protein" evidence="3">
    <location>
        <begin position="24"/>
        <end position="1897"/>
    </location>
</feature>
<proteinExistence type="predicted"/>
<evidence type="ECO:0000256" key="2">
    <source>
        <dbReference type="SAM" id="Phobius"/>
    </source>
</evidence>
<feature type="transmembrane region" description="Helical" evidence="2">
    <location>
        <begin position="1532"/>
        <end position="1552"/>
    </location>
</feature>
<feature type="transmembrane region" description="Helical" evidence="2">
    <location>
        <begin position="1737"/>
        <end position="1757"/>
    </location>
</feature>
<feature type="transmembrane region" description="Helical" evidence="2">
    <location>
        <begin position="1763"/>
        <end position="1781"/>
    </location>
</feature>
<evidence type="ECO:0000313" key="4">
    <source>
        <dbReference type="EMBL" id="KNC49899.1"/>
    </source>
</evidence>
<feature type="transmembrane region" description="Helical" evidence="2">
    <location>
        <begin position="1481"/>
        <end position="1511"/>
    </location>
</feature>
<evidence type="ECO:0000313" key="5">
    <source>
        <dbReference type="Proteomes" id="UP000054408"/>
    </source>
</evidence>
<reference evidence="4 5" key="1">
    <citation type="submission" date="2010-05" db="EMBL/GenBank/DDBJ databases">
        <title>The Genome Sequence of Thecamonas trahens ATCC 50062.</title>
        <authorList>
            <consortium name="The Broad Institute Genome Sequencing Platform"/>
            <person name="Russ C."/>
            <person name="Cuomo C."/>
            <person name="Shea T."/>
            <person name="Young S.K."/>
            <person name="Zeng Q."/>
            <person name="Koehrsen M."/>
            <person name="Haas B."/>
            <person name="Borodovsky M."/>
            <person name="Guigo R."/>
            <person name="Alvarado L."/>
            <person name="Berlin A."/>
            <person name="Bochicchio J."/>
            <person name="Borenstein D."/>
            <person name="Chapman S."/>
            <person name="Chen Z."/>
            <person name="Freedman E."/>
            <person name="Gellesch M."/>
            <person name="Goldberg J."/>
            <person name="Griggs A."/>
            <person name="Gujja S."/>
            <person name="Heilman E."/>
            <person name="Heiman D."/>
            <person name="Hepburn T."/>
            <person name="Howarth C."/>
            <person name="Jen D."/>
            <person name="Larson L."/>
            <person name="Mehta T."/>
            <person name="Park D."/>
            <person name="Pearson M."/>
            <person name="Roberts A."/>
            <person name="Saif S."/>
            <person name="Shenoy N."/>
            <person name="Sisk P."/>
            <person name="Stolte C."/>
            <person name="Sykes S."/>
            <person name="Thomson T."/>
            <person name="Walk T."/>
            <person name="White J."/>
            <person name="Yandava C."/>
            <person name="Burger G."/>
            <person name="Gray M.W."/>
            <person name="Holland P.W.H."/>
            <person name="King N."/>
            <person name="Lang F.B.F."/>
            <person name="Roger A.J."/>
            <person name="Ruiz-Trillo I."/>
            <person name="Lander E."/>
            <person name="Nusbaum C."/>
        </authorList>
    </citation>
    <scope>NUCLEOTIDE SEQUENCE [LARGE SCALE GENOMIC DNA]</scope>
    <source>
        <strain evidence="4 5">ATCC 50062</strain>
    </source>
</reference>
<dbReference type="PANTHER" id="PTHR44103">
    <property type="entry name" value="PROPROTEIN CONVERTASE P"/>
    <property type="match status" value="1"/>
</dbReference>
<sequence length="1897" mass="195263">MKKVSKLLVAALAVVLVLRSVVGTCPDPASRNAAVVPLVLPSGSHSTDARAVAAGDIDGDGVDDLVTAGSVMLGLFRGQAGAGLGVHAFANISGVTTPITDGLALADLNHDSALDIVVALTANQFRVFLSTGPGAIFAAADVYVTAATINALAVGDVDGDGAIDVALATAGALRWLRNVGNGTLEAVTPVVAAANTNDVALVDLDADGSTDMVTVNPGASSPVVWHRNSNAAGTVWTTQSFGSFISPAHVVVTDVDGDAVLDLVVGSSVAIHWLRGLGVATFAPDVSLVGGTFADPFLVGKFGGAGPSDVLALEGSSLLLLASNETLGFATMTLAKRSLFASFDNAKSLAAGDYDGDGMTDVAAACSNSHSFVWFSSSSERALSTPLFDAAVVKPHPRSALEVVDIDGDGWNDIAGTVPITEVLSYRACFGSGTCTADMSPLQSNVIGYTPKLLDLADVNGDGVPDAVVGKYLGTDPVMYLVSKSDSTQYVGWRVLATPVGNAAPVEITFVDMDGDGFRDILLGYRGSTSGVALYPNTDGAGSFSTVTPIDLLSKTSNIDALGVGDVNADGIPDVVVTYPEHIKVFTNNYTHLTEFATVSTSPPPPPLEAVAVVIVDLELDGAPDIVCAGNAGGRAVFWASQTAVGVFRDLELIVLPADPPCPSPPCPWQFSKLYATDLNLDSVPDLVASGSYGTLIMVNTRIISQEQWYFEALPRDKAVAAVGDINGDGFPDVVVSNDIATHFHHFAPSSVWVRSLPTSYRPNDLDHLAECGVSAAGKRSLRCFAARVERGRRCGVPVVLPPSDYGASCLSVYLVVQARSGVDVVVNATGSVVDCAGDASSVLFKVPSGVHLTLHGLSLANVVGSHDGESAVWVSGTNAQLVFDGGQVTGCGETGLVGGAFRVDSGGALALSRVTATGNHATFGGLVAATGTGTELVVENCILSDHTAMVRGGAVYAANRASARIVATASTSSRAAVSGGFVALDDASVELNQVSVIDSQAGIRGGSLSAEYTLAVGGAVIATDVSFVESHVSVGNGGAVAVAIADASVPSVTLTRVTMERCTAGGGGGGLALTGRDSTLLLVDVTVRDTSAQYGGGLLCLADGAVLPEVASVVRIALGDGSPAHRVTTSGGGLSIERGHAVIGGGIYECMCDIQPGVQVTLSETHADGAGGGGFTCAASQSLFSPDSPNVVSSVPGTGFGPVWATPPVRITWPLPPPDSVGSALPLLATAAAMVDGYGQRIKQVNTTTTFSLVGFPRLAAGTVEYIGPSIIPLSNDGLFVFASVSFGVYGPPYVDLATEIELSIVGSVNPELGTASRVPIKLTLCPPGNGGVQPAISPWLVCVPCSGTDTSNETSVEPCVRRSPCPETTLAVQSNSTVACVCKAGFFPPPGRTDSDPCTVCPDGAECPLGTTFPLPLPGFFPVGDGTFVQCKRPSACPGGALAAPCAPGYEGYMCNTCSAGFYSDSAGLCKSCPSNSSVVLALALIGLALVALGSAVVVGWVVVGAGKASGLASGEIKSQAELIRKFRRLSWPASCSMVLISFQIIGIVVDVDLRWSSSSRAVLSSFNVFNVDANVFASECALASFHTKYAVSVLLVPVFLLLAFASLAATARILPPLGVLQGLEALSIGALADALIFNYAPLLYIPMARATLVVFDCTRLPSGDYVLDADPGVACFDSKWWQVVWIGMLGTGGYVVGVPLYFGWKLGRHRHELFSPAVSQRLGGLYRLYRRKMYGYGVMDLGKRLALVVIALFFSSSQLLLIAMLMAVLTGALLVVVTQEPYYIPMYNALEAKLTLVLMCVVLIGAGSYAERSSASLDTAFLVVTVLAVLVLVCVAVAGVVADIRLILRDRRQGARSTASDRQRRLMAIITDELRDVEAGPELLRDAGQFLARC</sequence>
<evidence type="ECO:0000256" key="3">
    <source>
        <dbReference type="SAM" id="SignalP"/>
    </source>
</evidence>
<keyword evidence="2" id="KW-1133">Transmembrane helix</keyword>
<dbReference type="Gene3D" id="2.130.10.130">
    <property type="entry name" value="Integrin alpha, N-terminal"/>
    <property type="match status" value="3"/>
</dbReference>
<dbReference type="OrthoDB" id="5317514at2759"/>
<accession>A0A0L0DC26</accession>
<keyword evidence="1 3" id="KW-0732">Signal</keyword>
<protein>
    <recommendedName>
        <fullName evidence="6">Tyrosine-protein kinase ephrin type A/B receptor-like domain-containing protein</fullName>
    </recommendedName>
</protein>
<dbReference type="InterPro" id="IPR028994">
    <property type="entry name" value="Integrin_alpha_N"/>
</dbReference>
<dbReference type="InterPro" id="IPR013517">
    <property type="entry name" value="FG-GAP"/>
</dbReference>
<feature type="transmembrane region" description="Helical" evidence="2">
    <location>
        <begin position="1626"/>
        <end position="1648"/>
    </location>
</feature>
<keyword evidence="2" id="KW-0472">Membrane</keyword>
<keyword evidence="2" id="KW-0812">Transmembrane</keyword>